<feature type="domain" description="Glycoside hydrolase family 5" evidence="5">
    <location>
        <begin position="67"/>
        <end position="290"/>
    </location>
</feature>
<evidence type="ECO:0000259" key="5">
    <source>
        <dbReference type="Pfam" id="PF00150"/>
    </source>
</evidence>
<evidence type="ECO:0000256" key="1">
    <source>
        <dbReference type="ARBA" id="ARBA00022801"/>
    </source>
</evidence>
<dbReference type="EMBL" id="FZNR01000004">
    <property type="protein sequence ID" value="SNR66916.1"/>
    <property type="molecule type" value="Genomic_DNA"/>
</dbReference>
<dbReference type="GO" id="GO:0004553">
    <property type="term" value="F:hydrolase activity, hydrolyzing O-glycosyl compounds"/>
    <property type="evidence" value="ECO:0007669"/>
    <property type="project" value="InterPro"/>
</dbReference>
<dbReference type="Proteomes" id="UP000198415">
    <property type="component" value="Unassembled WGS sequence"/>
</dbReference>
<comment type="similarity">
    <text evidence="3">Belongs to the glycosyl hydrolase 5 (cellulase A) family.</text>
</comment>
<keyword evidence="4" id="KW-0732">Signal</keyword>
<proteinExistence type="inferred from homology"/>
<evidence type="ECO:0000313" key="6">
    <source>
        <dbReference type="EMBL" id="SNR66916.1"/>
    </source>
</evidence>
<dbReference type="SUPFAM" id="SSF51445">
    <property type="entry name" value="(Trans)glycosidases"/>
    <property type="match status" value="1"/>
</dbReference>
<dbReference type="OrthoDB" id="5100409at2"/>
<feature type="signal peptide" evidence="4">
    <location>
        <begin position="1"/>
        <end position="30"/>
    </location>
</feature>
<organism evidence="6 7">
    <name type="scientific">Actinoplanes regularis</name>
    <dbReference type="NCBI Taxonomy" id="52697"/>
    <lineage>
        <taxon>Bacteria</taxon>
        <taxon>Bacillati</taxon>
        <taxon>Actinomycetota</taxon>
        <taxon>Actinomycetes</taxon>
        <taxon>Micromonosporales</taxon>
        <taxon>Micromonosporaceae</taxon>
        <taxon>Actinoplanes</taxon>
    </lineage>
</organism>
<gene>
    <name evidence="6" type="ORF">SAMN06264365_104321</name>
</gene>
<keyword evidence="1 3" id="KW-0378">Hydrolase</keyword>
<dbReference type="Pfam" id="PF00150">
    <property type="entry name" value="Cellulase"/>
    <property type="match status" value="1"/>
</dbReference>
<dbReference type="InterPro" id="IPR001547">
    <property type="entry name" value="Glyco_hydro_5"/>
</dbReference>
<name>A0A238Y6M1_9ACTN</name>
<accession>A0A238Y6M1</accession>
<keyword evidence="2 3" id="KW-0326">Glycosidase</keyword>
<dbReference type="AlphaFoldDB" id="A0A238Y6M1"/>
<dbReference type="Gene3D" id="3.20.20.80">
    <property type="entry name" value="Glycosidases"/>
    <property type="match status" value="1"/>
</dbReference>
<dbReference type="Gene3D" id="2.60.120.260">
    <property type="entry name" value="Galactose-binding domain-like"/>
    <property type="match status" value="1"/>
</dbReference>
<protein>
    <submittedName>
        <fullName evidence="6">Cellulase (Glycosyl hydrolase family 5)</fullName>
    </submittedName>
</protein>
<reference evidence="6 7" key="1">
    <citation type="submission" date="2017-06" db="EMBL/GenBank/DDBJ databases">
        <authorList>
            <person name="Kim H.J."/>
            <person name="Triplett B.A."/>
        </authorList>
    </citation>
    <scope>NUCLEOTIDE SEQUENCE [LARGE SCALE GENOMIC DNA]</scope>
    <source>
        <strain evidence="6 7">DSM 43151</strain>
    </source>
</reference>
<dbReference type="InterPro" id="IPR008979">
    <property type="entry name" value="Galactose-bd-like_sf"/>
</dbReference>
<dbReference type="GO" id="GO:0000272">
    <property type="term" value="P:polysaccharide catabolic process"/>
    <property type="evidence" value="ECO:0007669"/>
    <property type="project" value="InterPro"/>
</dbReference>
<evidence type="ECO:0000256" key="2">
    <source>
        <dbReference type="ARBA" id="ARBA00023295"/>
    </source>
</evidence>
<feature type="chain" id="PRO_5013099558" evidence="4">
    <location>
        <begin position="31"/>
        <end position="488"/>
    </location>
</feature>
<evidence type="ECO:0000256" key="3">
    <source>
        <dbReference type="RuleBase" id="RU361153"/>
    </source>
</evidence>
<evidence type="ECO:0000313" key="7">
    <source>
        <dbReference type="Proteomes" id="UP000198415"/>
    </source>
</evidence>
<sequence length="488" mass="51744">MNSSRFRVRAAVLAASILTSMVLPVLPAHAASTSPTLNSRMAGVKVAKTINYYPSNAGWSAMWTSFDPVAIDASLAVAASLGADNVRVILFPDAFGFPTPKAEYLERLRKFISIADSRGMTVKLTLFDWWAGYSEVSRSVTWAQTILDPYKDDPRVLTVELKNEFQPDDAAAVAWAKQIIPAIRAVAPAMPLTLSVDGGTGATGMAKIKSALATTPLDYYDFHFYGNSERSLAEIRKAQAAVSPSPIVIGETGLSSGATSEGEQAAYLARVYRAAAEAGVGSVSPWTLNDFSEGAIPGQSAVSAIPGQYTFGLYRADGTAKLAASVVRSAWTTGTVPNSFLNLGFEAPANELTWKANQPTAGMGVVTTEMPRLGSYSLKFTGTTRTSAGLPSMRTSPITPVQAGYKWRAEAFARGFSATGITEISLSWFDATGKWLSESTSNRLPVGNTTWTKLVVETAAPAGAAAVQLHLKSADNTGTVYFDDVAIS</sequence>
<keyword evidence="7" id="KW-1185">Reference proteome</keyword>
<dbReference type="SUPFAM" id="SSF49785">
    <property type="entry name" value="Galactose-binding domain-like"/>
    <property type="match status" value="1"/>
</dbReference>
<dbReference type="InterPro" id="IPR017853">
    <property type="entry name" value="GH"/>
</dbReference>
<evidence type="ECO:0000256" key="4">
    <source>
        <dbReference type="SAM" id="SignalP"/>
    </source>
</evidence>